<dbReference type="GeneID" id="25147527"/>
<dbReference type="KEGG" id="hlr:HALLA_20015"/>
<dbReference type="InterPro" id="IPR036388">
    <property type="entry name" value="WH-like_DNA-bd_sf"/>
</dbReference>
<evidence type="ECO:0008006" key="5">
    <source>
        <dbReference type="Google" id="ProtNLM"/>
    </source>
</evidence>
<gene>
    <name evidence="3" type="ORF">HALLA_20015</name>
</gene>
<name>W0JYV7_9EURY</name>
<dbReference type="AlphaFoldDB" id="W0JYV7"/>
<evidence type="ECO:0000259" key="1">
    <source>
        <dbReference type="Pfam" id="PF08350"/>
    </source>
</evidence>
<dbReference type="RefSeq" id="WP_049955001.1">
    <property type="nucleotide sequence ID" value="NZ_CP007058.1"/>
</dbReference>
<dbReference type="InterPro" id="IPR036390">
    <property type="entry name" value="WH_DNA-bd_sf"/>
</dbReference>
<dbReference type="Pfam" id="PF25213">
    <property type="entry name" value="HVO_A0261_N"/>
    <property type="match status" value="1"/>
</dbReference>
<evidence type="ECO:0000259" key="2">
    <source>
        <dbReference type="Pfam" id="PF25213"/>
    </source>
</evidence>
<dbReference type="eggNOG" id="arCOG02809">
    <property type="taxonomic scope" value="Archaea"/>
</dbReference>
<geneLocation type="plasmid" evidence="3">
    <name>unnamed</name>
</geneLocation>
<protein>
    <recommendedName>
        <fullName evidence="5">HTH marR-type domain-containing protein</fullName>
    </recommendedName>
</protein>
<dbReference type="Gene3D" id="1.10.10.10">
    <property type="entry name" value="Winged helix-like DNA-binding domain superfamily/Winged helix DNA-binding domain"/>
    <property type="match status" value="1"/>
</dbReference>
<feature type="domain" description="Methanogenesis regulatory protein FilR1 middle" evidence="1">
    <location>
        <begin position="112"/>
        <end position="241"/>
    </location>
</feature>
<sequence length="251" mass="28282">MERVLRQRQDLLETLVDNPSTKPEIVDCMSISRSTVDRGIADLIERGCVEKVESRFQLTDTGRLALEARLQYEATIDQIQAVDPVLDGVDIESISLEFLRGATVNVADPRRPWKVLDQSRELITDAETLYGTGPAVFQRFFDDISRSVENRGLICELVIDETVFDSLDSAQVEALRELMKRGEGTLLLTDLNDSFAIWILELPDSEYAGITVYSSTGFEGVIYNAAPNAVSWARTQYQKRKASAELLWDFH</sequence>
<evidence type="ECO:0000313" key="4">
    <source>
        <dbReference type="Proteomes" id="UP000019024"/>
    </source>
</evidence>
<dbReference type="Pfam" id="PF08350">
    <property type="entry name" value="FilR1_middle"/>
    <property type="match status" value="1"/>
</dbReference>
<dbReference type="SUPFAM" id="SSF46785">
    <property type="entry name" value="Winged helix' DNA-binding domain"/>
    <property type="match status" value="1"/>
</dbReference>
<evidence type="ECO:0000313" key="3">
    <source>
        <dbReference type="EMBL" id="AHG02188.1"/>
    </source>
</evidence>
<dbReference type="EMBL" id="CP007058">
    <property type="protein sequence ID" value="AHG02188.1"/>
    <property type="molecule type" value="Genomic_DNA"/>
</dbReference>
<keyword evidence="4" id="KW-1185">Reference proteome</keyword>
<dbReference type="OrthoDB" id="11410at2157"/>
<organism evidence="3 4">
    <name type="scientific">Halostagnicola larsenii XH-48</name>
    <dbReference type="NCBI Taxonomy" id="797299"/>
    <lineage>
        <taxon>Archaea</taxon>
        <taxon>Methanobacteriati</taxon>
        <taxon>Methanobacteriota</taxon>
        <taxon>Stenosarchaea group</taxon>
        <taxon>Halobacteria</taxon>
        <taxon>Halobacteriales</taxon>
        <taxon>Natrialbaceae</taxon>
        <taxon>Halostagnicola</taxon>
    </lineage>
</organism>
<dbReference type="Proteomes" id="UP000019024">
    <property type="component" value="Plasmid unnamed3"/>
</dbReference>
<proteinExistence type="predicted"/>
<dbReference type="InterPro" id="IPR013561">
    <property type="entry name" value="FilR1_middle_dom"/>
</dbReference>
<accession>W0JYV7</accession>
<dbReference type="InterPro" id="IPR057527">
    <property type="entry name" value="HVO_A0261-like_N"/>
</dbReference>
<keyword evidence="3" id="KW-0614">Plasmid</keyword>
<dbReference type="HOGENOM" id="CLU_071220_1_0_2"/>
<feature type="domain" description="HVO-A0261-like N-terminal" evidence="2">
    <location>
        <begin position="6"/>
        <end position="78"/>
    </location>
</feature>
<reference evidence="3 4" key="1">
    <citation type="submission" date="2014-01" db="EMBL/GenBank/DDBJ databases">
        <authorList>
            <consortium name="DOE Joint Genome Institute"/>
            <person name="Anderson I."/>
            <person name="Huntemann M."/>
            <person name="Han J."/>
            <person name="Chen A."/>
            <person name="Kyrpides N."/>
            <person name="Mavromatis K."/>
            <person name="Markowitz V."/>
            <person name="Palaniappan K."/>
            <person name="Ivanova N."/>
            <person name="Schaumberg A."/>
            <person name="Pati A."/>
            <person name="Liolios K."/>
            <person name="Nordberg H.P."/>
            <person name="Cantor M.N."/>
            <person name="Hua S.X."/>
            <person name="Woyke T."/>
        </authorList>
    </citation>
    <scope>NUCLEOTIDE SEQUENCE [LARGE SCALE GENOMIC DNA]</scope>
    <source>
        <strain evidence="3 4">XH-48</strain>
        <plasmid evidence="4">4</plasmid>
    </source>
</reference>